<dbReference type="OMA" id="WGFRIAD"/>
<dbReference type="GeneID" id="26232319"/>
<evidence type="ECO:0000256" key="4">
    <source>
        <dbReference type="ARBA" id="ARBA00036320"/>
    </source>
</evidence>
<dbReference type="AlphaFoldDB" id="A0A7T6XSK0"/>
<comment type="similarity">
    <text evidence="1">Belongs to the peptidase S1 family.</text>
</comment>
<dbReference type="GO" id="GO:0007586">
    <property type="term" value="P:digestion"/>
    <property type="evidence" value="ECO:0007669"/>
    <property type="project" value="UniProtKB-KW"/>
</dbReference>
<evidence type="ECO:0000256" key="2">
    <source>
        <dbReference type="ARBA" id="ARBA00022757"/>
    </source>
</evidence>
<keyword evidence="8" id="KW-0378">Hydrolase</keyword>
<dbReference type="InterPro" id="IPR043504">
    <property type="entry name" value="Peptidase_S1_PA_chymotrypsin"/>
</dbReference>
<dbReference type="SMART" id="SM00020">
    <property type="entry name" value="Tryp_SPc"/>
    <property type="match status" value="1"/>
</dbReference>
<dbReference type="RefSeq" id="XP_014534992.1">
    <property type="nucleotide sequence ID" value="XM_014679506.1"/>
</dbReference>
<keyword evidence="2" id="KW-0222">Digestion</keyword>
<name>A0A7T6XSK0_PENDI</name>
<gene>
    <name evidence="8" type="ORF">Pdw03_1526</name>
</gene>
<dbReference type="InterPro" id="IPR050430">
    <property type="entry name" value="Peptidase_S1"/>
</dbReference>
<dbReference type="PANTHER" id="PTHR24276:SF97">
    <property type="entry name" value="GH13245P2-RELATED"/>
    <property type="match status" value="1"/>
</dbReference>
<dbReference type="PANTHER" id="PTHR24276">
    <property type="entry name" value="POLYSERASE-RELATED"/>
    <property type="match status" value="1"/>
</dbReference>
<dbReference type="Gene3D" id="2.40.10.10">
    <property type="entry name" value="Trypsin-like serine proteases"/>
    <property type="match status" value="1"/>
</dbReference>
<feature type="domain" description="Peptidase S1" evidence="7">
    <location>
        <begin position="25"/>
        <end position="252"/>
    </location>
</feature>
<dbReference type="VEuPathDB" id="FungiDB:PDIP_40010"/>
<evidence type="ECO:0000313" key="8">
    <source>
        <dbReference type="EMBL" id="QQK46628.1"/>
    </source>
</evidence>
<protein>
    <recommendedName>
        <fullName evidence="5">trypsin</fullName>
        <ecNumber evidence="5">3.4.21.4</ecNumber>
    </recommendedName>
</protein>
<evidence type="ECO:0000256" key="6">
    <source>
        <dbReference type="SAM" id="SignalP"/>
    </source>
</evidence>
<dbReference type="PRINTS" id="PR00722">
    <property type="entry name" value="CHYMOTRYPSIN"/>
</dbReference>
<dbReference type="GO" id="GO:0004252">
    <property type="term" value="F:serine-type endopeptidase activity"/>
    <property type="evidence" value="ECO:0007669"/>
    <property type="project" value="UniProtKB-EC"/>
</dbReference>
<dbReference type="InterPro" id="IPR001254">
    <property type="entry name" value="Trypsin_dom"/>
</dbReference>
<keyword evidence="3" id="KW-1015">Disulfide bond</keyword>
<dbReference type="CDD" id="cd00190">
    <property type="entry name" value="Tryp_SPc"/>
    <property type="match status" value="1"/>
</dbReference>
<evidence type="ECO:0000256" key="1">
    <source>
        <dbReference type="ARBA" id="ARBA00007664"/>
    </source>
</evidence>
<dbReference type="InterPro" id="IPR001314">
    <property type="entry name" value="Peptidase_S1A"/>
</dbReference>
<dbReference type="InterPro" id="IPR009003">
    <property type="entry name" value="Peptidase_S1_PA"/>
</dbReference>
<dbReference type="KEGG" id="pdp:PDIP_40010"/>
<keyword evidence="6" id="KW-0732">Signal</keyword>
<keyword evidence="8" id="KW-0645">Protease</keyword>
<dbReference type="EMBL" id="CP060778">
    <property type="protein sequence ID" value="QQK46628.1"/>
    <property type="molecule type" value="Genomic_DNA"/>
</dbReference>
<comment type="catalytic activity">
    <reaction evidence="4">
        <text>Preferential cleavage: Arg-|-Xaa, Lys-|-Xaa.</text>
        <dbReference type="EC" id="3.4.21.4"/>
    </reaction>
</comment>
<dbReference type="PROSITE" id="PS50240">
    <property type="entry name" value="TRYPSIN_DOM"/>
    <property type="match status" value="1"/>
</dbReference>
<reference evidence="8 9" key="1">
    <citation type="submission" date="2020-08" db="EMBL/GenBank/DDBJ databases">
        <title>The completed genome sequence of the pathogenic ascomycete fungus Penicillium digitatum.</title>
        <authorList>
            <person name="Wang M."/>
        </authorList>
    </citation>
    <scope>NUCLEOTIDE SEQUENCE [LARGE SCALE GENOMIC DNA]</scope>
    <source>
        <strain evidence="8 9">PdW03</strain>
    </source>
</reference>
<feature type="signal peptide" evidence="6">
    <location>
        <begin position="1"/>
        <end position="24"/>
    </location>
</feature>
<dbReference type="EC" id="3.4.21.4" evidence="5"/>
<evidence type="ECO:0000256" key="5">
    <source>
        <dbReference type="ARBA" id="ARBA00038868"/>
    </source>
</evidence>
<dbReference type="GO" id="GO:0006508">
    <property type="term" value="P:proteolysis"/>
    <property type="evidence" value="ECO:0007669"/>
    <property type="project" value="UniProtKB-KW"/>
</dbReference>
<proteinExistence type="inferred from homology"/>
<accession>A0A7T6XSK0</accession>
<dbReference type="Proteomes" id="UP000595662">
    <property type="component" value="Chromosome 5"/>
</dbReference>
<sequence>MLNSITYGSSLLCLLLSIPQPTHALDGGSEAPTTAVPYTAALLSSDEVFNKCAGVLITPKTILTTASCVQNQTTSSLKARVGSSDRTTGGTVVSFNKILQHPKYSTKTWDYDIALLSLSEAAPDSVPLADLGNFSDVVGSGTTMYGWGLTNYSNTEFPKKLQKLDAVGITNAWCAEEWTGLHSISNRMVCDWPPVEKATWEGDKGGPVVNTVDGSVVGLISFSIYETERKKALPDVHTNLEYFNSWIMDHVV</sequence>
<evidence type="ECO:0000259" key="7">
    <source>
        <dbReference type="PROSITE" id="PS50240"/>
    </source>
</evidence>
<evidence type="ECO:0000256" key="3">
    <source>
        <dbReference type="ARBA" id="ARBA00023157"/>
    </source>
</evidence>
<feature type="chain" id="PRO_5030926573" description="trypsin" evidence="6">
    <location>
        <begin position="25"/>
        <end position="252"/>
    </location>
</feature>
<organism evidence="8 9">
    <name type="scientific">Penicillium digitatum</name>
    <name type="common">Green mold</name>
    <dbReference type="NCBI Taxonomy" id="36651"/>
    <lineage>
        <taxon>Eukaryota</taxon>
        <taxon>Fungi</taxon>
        <taxon>Dikarya</taxon>
        <taxon>Ascomycota</taxon>
        <taxon>Pezizomycotina</taxon>
        <taxon>Eurotiomycetes</taxon>
        <taxon>Eurotiomycetidae</taxon>
        <taxon>Eurotiales</taxon>
        <taxon>Aspergillaceae</taxon>
        <taxon>Penicillium</taxon>
    </lineage>
</organism>
<dbReference type="SUPFAM" id="SSF50494">
    <property type="entry name" value="Trypsin-like serine proteases"/>
    <property type="match status" value="1"/>
</dbReference>
<evidence type="ECO:0000313" key="9">
    <source>
        <dbReference type="Proteomes" id="UP000595662"/>
    </source>
</evidence>
<dbReference type="Pfam" id="PF00089">
    <property type="entry name" value="Trypsin"/>
    <property type="match status" value="1"/>
</dbReference>